<keyword evidence="2 5" id="KW-0812">Transmembrane</keyword>
<comment type="similarity">
    <text evidence="5">Belongs to the UPF0391 family.</text>
</comment>
<evidence type="ECO:0000313" key="7">
    <source>
        <dbReference type="Proteomes" id="UP000199370"/>
    </source>
</evidence>
<feature type="transmembrane region" description="Helical" evidence="5">
    <location>
        <begin position="29"/>
        <end position="48"/>
    </location>
</feature>
<dbReference type="AlphaFoldDB" id="A0A1G9ZIQ6"/>
<dbReference type="HAMAP" id="MF_01361">
    <property type="entry name" value="UPF0391"/>
    <property type="match status" value="1"/>
</dbReference>
<comment type="caution">
    <text evidence="5">Lacks conserved residue(s) required for the propagation of feature annotation.</text>
</comment>
<organism evidence="6 7">
    <name type="scientific">Haloarchaeobius iranensis</name>
    <dbReference type="NCBI Taxonomy" id="996166"/>
    <lineage>
        <taxon>Archaea</taxon>
        <taxon>Methanobacteriati</taxon>
        <taxon>Methanobacteriota</taxon>
        <taxon>Stenosarchaea group</taxon>
        <taxon>Halobacteria</taxon>
        <taxon>Halobacteriales</taxon>
        <taxon>Halorubellaceae</taxon>
        <taxon>Haloarchaeobius</taxon>
    </lineage>
</organism>
<accession>A0A1G9ZIQ6</accession>
<evidence type="ECO:0000256" key="5">
    <source>
        <dbReference type="HAMAP-Rule" id="MF_01361"/>
    </source>
</evidence>
<keyword evidence="1 5" id="KW-1003">Cell membrane</keyword>
<sequence length="78" mass="7842">MFTSTFPPTTLGTLGDASAALVGVPLQSGSLLGLAIVFFALALAAAVVGARGIAGMNMEIARILVLVFLVLAILSLLL</sequence>
<protein>
    <recommendedName>
        <fullName evidence="5">UPF0391 membrane protein SAMN05192554_12058</fullName>
    </recommendedName>
</protein>
<dbReference type="Proteomes" id="UP000199370">
    <property type="component" value="Unassembled WGS sequence"/>
</dbReference>
<proteinExistence type="inferred from homology"/>
<name>A0A1G9ZIQ6_9EURY</name>
<dbReference type="Pfam" id="PF07043">
    <property type="entry name" value="DUF1328"/>
    <property type="match status" value="1"/>
</dbReference>
<evidence type="ECO:0000313" key="6">
    <source>
        <dbReference type="EMBL" id="SDN20891.1"/>
    </source>
</evidence>
<evidence type="ECO:0000256" key="4">
    <source>
        <dbReference type="ARBA" id="ARBA00023136"/>
    </source>
</evidence>
<dbReference type="GO" id="GO:0005886">
    <property type="term" value="C:plasma membrane"/>
    <property type="evidence" value="ECO:0007669"/>
    <property type="project" value="UniProtKB-UniRule"/>
</dbReference>
<gene>
    <name evidence="6" type="ORF">SAMN05192554_12058</name>
</gene>
<evidence type="ECO:0000256" key="3">
    <source>
        <dbReference type="ARBA" id="ARBA00022989"/>
    </source>
</evidence>
<evidence type="ECO:0000256" key="1">
    <source>
        <dbReference type="ARBA" id="ARBA00022475"/>
    </source>
</evidence>
<dbReference type="NCBIfam" id="NF010229">
    <property type="entry name" value="PRK13682.1-4"/>
    <property type="match status" value="1"/>
</dbReference>
<reference evidence="6 7" key="1">
    <citation type="submission" date="2016-10" db="EMBL/GenBank/DDBJ databases">
        <authorList>
            <person name="de Groot N.N."/>
        </authorList>
    </citation>
    <scope>NUCLEOTIDE SEQUENCE [LARGE SCALE GENOMIC DNA]</scope>
    <source>
        <strain evidence="7">EB21,IBRC-M 10013,KCTC 4048</strain>
    </source>
</reference>
<keyword evidence="3 5" id="KW-1133">Transmembrane helix</keyword>
<keyword evidence="7" id="KW-1185">Reference proteome</keyword>
<dbReference type="RefSeq" id="WP_089735325.1">
    <property type="nucleotide sequence ID" value="NZ_FNIA01000020.1"/>
</dbReference>
<dbReference type="InterPro" id="IPR009760">
    <property type="entry name" value="DUF1328"/>
</dbReference>
<evidence type="ECO:0000256" key="2">
    <source>
        <dbReference type="ARBA" id="ARBA00022692"/>
    </source>
</evidence>
<dbReference type="EMBL" id="FNIA01000020">
    <property type="protein sequence ID" value="SDN20891.1"/>
    <property type="molecule type" value="Genomic_DNA"/>
</dbReference>
<keyword evidence="4 5" id="KW-0472">Membrane</keyword>
<feature type="transmembrane region" description="Helical" evidence="5">
    <location>
        <begin position="60"/>
        <end position="77"/>
    </location>
</feature>
<dbReference type="STRING" id="996166.SAMN05192554_12058"/>